<dbReference type="InterPro" id="IPR003540">
    <property type="entry name" value="ADP-ribosyltransferase"/>
</dbReference>
<reference evidence="2 3" key="1">
    <citation type="journal article" date="2019" name="Syst. Appl. Microbiol.">
        <title>Polyphasic characterization of two novel Lactobacillus spp. isolated from blown salami packages: Description of Lactobacillus halodurans sp. nov. and Lactobacillus salsicarnum sp. nov.</title>
        <authorList>
            <person name="Schuster J.A."/>
            <person name="Klingl A."/>
            <person name="Vogel R.F."/>
            <person name="Ehrmann M.A."/>
        </authorList>
    </citation>
    <scope>NUCLEOTIDE SEQUENCE [LARGE SCALE GENOMIC DNA]</scope>
    <source>
        <strain evidence="2 3">TMW 1.2098</strain>
    </source>
</reference>
<dbReference type="PROSITE" id="PS51996">
    <property type="entry name" value="TR_MART"/>
    <property type="match status" value="1"/>
</dbReference>
<organism evidence="2 3">
    <name type="scientific">Companilactobacillus mishanensis</name>
    <dbReference type="NCBI Taxonomy" id="2486008"/>
    <lineage>
        <taxon>Bacteria</taxon>
        <taxon>Bacillati</taxon>
        <taxon>Bacillota</taxon>
        <taxon>Bacilli</taxon>
        <taxon>Lactobacillales</taxon>
        <taxon>Lactobacillaceae</taxon>
        <taxon>Companilactobacillus</taxon>
    </lineage>
</organism>
<accession>A0ABW9P4Y3</accession>
<feature type="domain" description="ADP ribosyltransferase" evidence="1">
    <location>
        <begin position="385"/>
        <end position="524"/>
    </location>
</feature>
<dbReference type="InterPro" id="IPR009319">
    <property type="entry name" value="Phage_A118_VSP1"/>
</dbReference>
<comment type="caution">
    <text evidence="2">The sequence shown here is derived from an EMBL/GenBank/DDBJ whole genome shotgun (WGS) entry which is preliminary data.</text>
</comment>
<evidence type="ECO:0000313" key="3">
    <source>
        <dbReference type="Proteomes" id="UP000436655"/>
    </source>
</evidence>
<dbReference type="EMBL" id="VDFN01000001">
    <property type="protein sequence ID" value="MQS44251.1"/>
    <property type="molecule type" value="Genomic_DNA"/>
</dbReference>
<dbReference type="Proteomes" id="UP000436655">
    <property type="component" value="Unassembled WGS sequence"/>
</dbReference>
<proteinExistence type="predicted"/>
<dbReference type="SUPFAM" id="SSF56399">
    <property type="entry name" value="ADP-ribosylation"/>
    <property type="match status" value="1"/>
</dbReference>
<gene>
    <name evidence="2" type="ORF">FHL03_01985</name>
</gene>
<dbReference type="Gene3D" id="3.90.176.10">
    <property type="entry name" value="Toxin ADP-ribosyltransferase, Chain A, domain 1"/>
    <property type="match status" value="1"/>
</dbReference>
<dbReference type="RefSeq" id="WP_153494138.1">
    <property type="nucleotide sequence ID" value="NZ_VDFM01000001.1"/>
</dbReference>
<evidence type="ECO:0000259" key="1">
    <source>
        <dbReference type="Pfam" id="PF03496"/>
    </source>
</evidence>
<dbReference type="Pfam" id="PF03496">
    <property type="entry name" value="ADPrib_exo_Tox"/>
    <property type="match status" value="1"/>
</dbReference>
<evidence type="ECO:0000313" key="2">
    <source>
        <dbReference type="EMBL" id="MQS44251.1"/>
    </source>
</evidence>
<dbReference type="Pfam" id="PF06152">
    <property type="entry name" value="Phage_min_cap2"/>
    <property type="match status" value="1"/>
</dbReference>
<sequence>MINEKDMQQKADSITELYTGLQSDIFNRIIYYLNESKYKNVDKDNVLMWQAEQLSKMGLLTNDVIKMLSDVTGVAENRIKELVVGNGTQVGIEMSVQLAQLTSKPKIHSDNQELLNRLLEQSYSDMNNVVNQSLISRNTENNSALRTYQDIVNKSTVEVTSGLKTHEKAIADNVYKWVEAGLQSTLVDKAGHHWNLEAYSRMVMNTTAHNTYNSVRLSTMGDYEITQAMMSSHVSARPACANIQGHIVNVVRAGSKGYNPKYDSIFNHGYGEAGGTQGINCHHELFPYREGVSTNPFKPIDPDKALKNGEIVAKQRALERRIRKDKQLLDKAQNLHDKQGEAYYKSRLGNHRKQVRQLIDEHDFLHRDYSREKVMTPPRSKLAVRKPLTFEELRGIVNYVGPDYAKINQGLREGTTLTTVQRQTMHELDSALTKLPKYQDKEPLYRSLTFHDPDTVNNFLRTKPVGSIFNDKAYTSAGDKGFNEKENTRMVIVKSQNGRMLQDLNTNGREVLFKRNTQFKVINKYFDKNKLPIMEVEEYVPRKKRRRTR</sequence>
<protein>
    <recommendedName>
        <fullName evidence="1">ADP ribosyltransferase domain-containing protein</fullName>
    </recommendedName>
</protein>
<name>A0ABW9P4Y3_9LACO</name>
<keyword evidence="3" id="KW-1185">Reference proteome</keyword>